<dbReference type="EMBL" id="CM004395">
    <property type="protein sequence ID" value="OAY41743.1"/>
    <property type="molecule type" value="Genomic_DNA"/>
</dbReference>
<gene>
    <name evidence="3" type="ORF">MANES_09G126100v8</name>
</gene>
<dbReference type="CDD" id="cd09008">
    <property type="entry name" value="MTAN"/>
    <property type="match status" value="1"/>
</dbReference>
<feature type="signal peptide" evidence="1">
    <location>
        <begin position="1"/>
        <end position="24"/>
    </location>
</feature>
<keyword evidence="1" id="KW-0732">Signal</keyword>
<proteinExistence type="predicted"/>
<dbReference type="PANTHER" id="PTHR21234:SF43">
    <property type="entry name" value="OS06G0112100 PROTEIN"/>
    <property type="match status" value="1"/>
</dbReference>
<dbReference type="PANTHER" id="PTHR21234">
    <property type="entry name" value="PURINE NUCLEOSIDE PHOSPHORYLASE"/>
    <property type="match status" value="1"/>
</dbReference>
<evidence type="ECO:0000313" key="4">
    <source>
        <dbReference type="Proteomes" id="UP000091857"/>
    </source>
</evidence>
<evidence type="ECO:0000256" key="1">
    <source>
        <dbReference type="SAM" id="SignalP"/>
    </source>
</evidence>
<dbReference type="InterPro" id="IPR035994">
    <property type="entry name" value="Nucleoside_phosphorylase_sf"/>
</dbReference>
<dbReference type="InterPro" id="IPR000845">
    <property type="entry name" value="Nucleoside_phosphorylase_d"/>
</dbReference>
<accession>A0A2C9VA92</accession>
<sequence length="337" mass="36013">MAGPSRRIWGFELAVVVLGLLAMAQQSMQQSSKRPMHGLIQRINDNGPYFGLVLASDSDEKALLASNVFKTEGEISSVDVAGRKFNVGTINGTNVIYVKTGKGPSINAAATVQILVDLFEPEGIIHIGPAGAVNYSLFIGDVAVPKQVAFTGSWKWLERRAKGGQLVFGEYNKPVRGGNLLGSISFQPTTLYATGKNKTTVFWLPLTSNWLDVASQLKNVELEQCISKNKCLPKAPVMVNDLRVSSSDIYVQNAAYREFICTQFKASTVDRETAAVTLVALSNDVPVIAFRGVSDTAGGSTAYKSYSYLASVNVVKAAVAFIGAVGNSNSSLAVAAY</sequence>
<dbReference type="AlphaFoldDB" id="A0A2C9VA92"/>
<comment type="caution">
    <text evidence="3">The sequence shown here is derived from an EMBL/GenBank/DDBJ whole genome shotgun (WGS) entry which is preliminary data.</text>
</comment>
<dbReference type="Proteomes" id="UP000091857">
    <property type="component" value="Chromosome 9"/>
</dbReference>
<dbReference type="Pfam" id="PF01048">
    <property type="entry name" value="PNP_UDP_1"/>
    <property type="match status" value="1"/>
</dbReference>
<dbReference type="SUPFAM" id="SSF53167">
    <property type="entry name" value="Purine and uridine phosphorylases"/>
    <property type="match status" value="1"/>
</dbReference>
<reference evidence="4" key="1">
    <citation type="journal article" date="2016" name="Nat. Biotechnol.">
        <title>Sequencing wild and cultivated cassava and related species reveals extensive interspecific hybridization and genetic diversity.</title>
        <authorList>
            <person name="Bredeson J.V."/>
            <person name="Lyons J.B."/>
            <person name="Prochnik S.E."/>
            <person name="Wu G.A."/>
            <person name="Ha C.M."/>
            <person name="Edsinger-Gonzales E."/>
            <person name="Grimwood J."/>
            <person name="Schmutz J."/>
            <person name="Rabbi I.Y."/>
            <person name="Egesi C."/>
            <person name="Nauluvula P."/>
            <person name="Lebot V."/>
            <person name="Ndunguru J."/>
            <person name="Mkamilo G."/>
            <person name="Bart R.S."/>
            <person name="Setter T.L."/>
            <person name="Gleadow R.M."/>
            <person name="Kulakow P."/>
            <person name="Ferguson M.E."/>
            <person name="Rounsley S."/>
            <person name="Rokhsar D.S."/>
        </authorList>
    </citation>
    <scope>NUCLEOTIDE SEQUENCE [LARGE SCALE GENOMIC DNA]</scope>
    <source>
        <strain evidence="4">cv. AM560-2</strain>
    </source>
</reference>
<protein>
    <recommendedName>
        <fullName evidence="2">Nucleoside phosphorylase domain-containing protein</fullName>
    </recommendedName>
</protein>
<evidence type="ECO:0000313" key="3">
    <source>
        <dbReference type="EMBL" id="OAY41743.1"/>
    </source>
</evidence>
<dbReference type="Gene3D" id="3.40.50.1580">
    <property type="entry name" value="Nucleoside phosphorylase domain"/>
    <property type="match status" value="1"/>
</dbReference>
<dbReference type="GO" id="GO:0003824">
    <property type="term" value="F:catalytic activity"/>
    <property type="evidence" value="ECO:0007669"/>
    <property type="project" value="InterPro"/>
</dbReference>
<keyword evidence="4" id="KW-1185">Reference proteome</keyword>
<feature type="domain" description="Nucleoside phosphorylase" evidence="2">
    <location>
        <begin position="51"/>
        <end position="301"/>
    </location>
</feature>
<dbReference type="GO" id="GO:0009116">
    <property type="term" value="P:nucleoside metabolic process"/>
    <property type="evidence" value="ECO:0007669"/>
    <property type="project" value="InterPro"/>
</dbReference>
<feature type="chain" id="PRO_5012406536" description="Nucleoside phosphorylase domain-containing protein" evidence="1">
    <location>
        <begin position="25"/>
        <end position="337"/>
    </location>
</feature>
<evidence type="ECO:0000259" key="2">
    <source>
        <dbReference type="Pfam" id="PF01048"/>
    </source>
</evidence>
<organism evidence="3 4">
    <name type="scientific">Manihot esculenta</name>
    <name type="common">Cassava</name>
    <name type="synonym">Jatropha manihot</name>
    <dbReference type="NCBI Taxonomy" id="3983"/>
    <lineage>
        <taxon>Eukaryota</taxon>
        <taxon>Viridiplantae</taxon>
        <taxon>Streptophyta</taxon>
        <taxon>Embryophyta</taxon>
        <taxon>Tracheophyta</taxon>
        <taxon>Spermatophyta</taxon>
        <taxon>Magnoliopsida</taxon>
        <taxon>eudicotyledons</taxon>
        <taxon>Gunneridae</taxon>
        <taxon>Pentapetalae</taxon>
        <taxon>rosids</taxon>
        <taxon>fabids</taxon>
        <taxon>Malpighiales</taxon>
        <taxon>Euphorbiaceae</taxon>
        <taxon>Crotonoideae</taxon>
        <taxon>Manihoteae</taxon>
        <taxon>Manihot</taxon>
    </lineage>
</organism>
<dbReference type="Gramene" id="Manes.09G126100.1.v8.1">
    <property type="protein sequence ID" value="Manes.09G126100.1.v8.1.CDS"/>
    <property type="gene ID" value="Manes.09G126100.v8.1"/>
</dbReference>
<name>A0A2C9VA92_MANES</name>
<dbReference type="STRING" id="3983.A0A2C9VA92"/>
<dbReference type="OrthoDB" id="833521at2759"/>